<keyword evidence="1" id="KW-0732">Signal</keyword>
<keyword evidence="2" id="KW-0378">Hydrolase</keyword>
<proteinExistence type="inferred from homology"/>
<dbReference type="RefSeq" id="WP_313793158.1">
    <property type="nucleotide sequence ID" value="NZ_CP102453.1"/>
</dbReference>
<feature type="domain" description="5'-Nucleotidase C-terminal" evidence="4">
    <location>
        <begin position="309"/>
        <end position="461"/>
    </location>
</feature>
<evidence type="ECO:0000313" key="5">
    <source>
        <dbReference type="EMBL" id="UUX33654.1"/>
    </source>
</evidence>
<dbReference type="Pfam" id="PF02872">
    <property type="entry name" value="5_nucleotid_C"/>
    <property type="match status" value="1"/>
</dbReference>
<evidence type="ECO:0000256" key="1">
    <source>
        <dbReference type="ARBA" id="ARBA00022729"/>
    </source>
</evidence>
<evidence type="ECO:0000259" key="4">
    <source>
        <dbReference type="Pfam" id="PF02872"/>
    </source>
</evidence>
<dbReference type="SUPFAM" id="SSF55816">
    <property type="entry name" value="5'-nucleotidase (syn. UDP-sugar hydrolase), C-terminal domain"/>
    <property type="match status" value="1"/>
</dbReference>
<dbReference type="SUPFAM" id="SSF56300">
    <property type="entry name" value="Metallo-dependent phosphatases"/>
    <property type="match status" value="1"/>
</dbReference>
<accession>A0ABY5P4H6</accession>
<dbReference type="EMBL" id="CP102453">
    <property type="protein sequence ID" value="UUX33654.1"/>
    <property type="molecule type" value="Genomic_DNA"/>
</dbReference>
<comment type="similarity">
    <text evidence="2">Belongs to the 5'-nucleotidase family.</text>
</comment>
<dbReference type="InterPro" id="IPR008334">
    <property type="entry name" value="5'-Nucleotdase_C"/>
</dbReference>
<evidence type="ECO:0000313" key="6">
    <source>
        <dbReference type="Proteomes" id="UP001315967"/>
    </source>
</evidence>
<dbReference type="Gene3D" id="3.90.780.10">
    <property type="entry name" value="5'-Nucleotidase, C-terminal domain"/>
    <property type="match status" value="1"/>
</dbReference>
<dbReference type="Proteomes" id="UP001315967">
    <property type="component" value="Chromosome"/>
</dbReference>
<feature type="domain" description="Calcineurin-like phosphoesterase" evidence="3">
    <location>
        <begin position="5"/>
        <end position="225"/>
    </location>
</feature>
<sequence length="506" mass="56511">MNPLLRLLVTGDLHAQYSKTRYHNTQTILNTAQAIETLRNKDSLPTITLDLGDFMQGSIFSTYSKDFLGDGGIFIKGMNAIGYDYQILGNHDFNEGANYYQKVFGQLNAKILAANILSKTTGEPAYGPPYDMIEVGGVKIGIIGLTTSIVPAWENPQNIAGLTFLDAFECLKKHMQSLRAQINILVVAYHGSLGDGSVEDIENQGLRMLNELEGIDILLTSHMHKNMNQFIGKSLVVQAGYGGEAVVEVLLNQDLTYSGQTYLTHIFAESERVRQDMEPEFSQVMQWKDAVVGELDLAMPYTDSFTSRLYGHPFLEMINQIQLYETQADFSATTLINDTFQTFTGPISNELLLEAFPFHNNIAKIALSGLDLKAALEHNFSYFHYQEGAIVAPNEREGERPSYLNYDIYSGLELGVDFSKAAGSRLMEVKDKRTQRAIVDDQVYTLALSQFRASGGRGYEAWFNVDRIQSISNASLLDLVRAFVKGDIKLDMASINQHYCQMAREP</sequence>
<dbReference type="InterPro" id="IPR029052">
    <property type="entry name" value="Metallo-depent_PP-like"/>
</dbReference>
<dbReference type="InterPro" id="IPR006179">
    <property type="entry name" value="5_nucleotidase/apyrase"/>
</dbReference>
<dbReference type="PANTHER" id="PTHR11575:SF6">
    <property type="entry name" value="2',3'-CYCLIC-NUCLEOTIDE 2'-PHOSPHODIESTERASE_3'-NUCLEOTIDASE"/>
    <property type="match status" value="1"/>
</dbReference>
<gene>
    <name evidence="5" type="ORF">NRE15_12210</name>
</gene>
<dbReference type="PANTHER" id="PTHR11575">
    <property type="entry name" value="5'-NUCLEOTIDASE-RELATED"/>
    <property type="match status" value="1"/>
</dbReference>
<keyword evidence="6" id="KW-1185">Reference proteome</keyword>
<name>A0ABY5P4H6_9LACT</name>
<dbReference type="InterPro" id="IPR004843">
    <property type="entry name" value="Calcineurin-like_PHP"/>
</dbReference>
<evidence type="ECO:0000259" key="3">
    <source>
        <dbReference type="Pfam" id="PF00149"/>
    </source>
</evidence>
<dbReference type="PRINTS" id="PR01607">
    <property type="entry name" value="APYRASEFAMLY"/>
</dbReference>
<evidence type="ECO:0000256" key="2">
    <source>
        <dbReference type="RuleBase" id="RU362119"/>
    </source>
</evidence>
<protein>
    <submittedName>
        <fullName evidence="5">Bifunctional metallophosphatase/5'-nucleotidase</fullName>
    </submittedName>
</protein>
<organism evidence="5 6">
    <name type="scientific">Fundicoccus culcitae</name>
    <dbReference type="NCBI Taxonomy" id="2969821"/>
    <lineage>
        <taxon>Bacteria</taxon>
        <taxon>Bacillati</taxon>
        <taxon>Bacillota</taxon>
        <taxon>Bacilli</taxon>
        <taxon>Lactobacillales</taxon>
        <taxon>Aerococcaceae</taxon>
        <taxon>Fundicoccus</taxon>
    </lineage>
</organism>
<dbReference type="InterPro" id="IPR036907">
    <property type="entry name" value="5'-Nucleotdase_C_sf"/>
</dbReference>
<dbReference type="Gene3D" id="3.60.21.10">
    <property type="match status" value="1"/>
</dbReference>
<keyword evidence="2" id="KW-0547">Nucleotide-binding</keyword>
<reference evidence="5 6" key="1">
    <citation type="submission" date="2022-08" db="EMBL/GenBank/DDBJ databases">
        <title>Aerococcaceae sp. nov isolated from spoiled eye mask.</title>
        <authorList>
            <person name="Zhou G."/>
            <person name="Xie X.-B."/>
            <person name="Shi Q.-S."/>
            <person name="Wang Y.-S."/>
            <person name="Wen X."/>
            <person name="Peng H."/>
            <person name="Yang X.-J."/>
            <person name="Tao H.-B."/>
            <person name="Huang X.-M."/>
        </authorList>
    </citation>
    <scope>NUCLEOTIDE SEQUENCE [LARGE SCALE GENOMIC DNA]</scope>
    <source>
        <strain evidence="6">DM20194951</strain>
    </source>
</reference>
<dbReference type="Pfam" id="PF00149">
    <property type="entry name" value="Metallophos"/>
    <property type="match status" value="1"/>
</dbReference>